<reference evidence="2 3" key="1">
    <citation type="journal article" date="2012" name="Genome Biol.">
        <title>Genome and low-iron response of an oceanic diatom adapted to chronic iron limitation.</title>
        <authorList>
            <person name="Lommer M."/>
            <person name="Specht M."/>
            <person name="Roy A.S."/>
            <person name="Kraemer L."/>
            <person name="Andreson R."/>
            <person name="Gutowska M.A."/>
            <person name="Wolf J."/>
            <person name="Bergner S.V."/>
            <person name="Schilhabel M.B."/>
            <person name="Klostermeier U.C."/>
            <person name="Beiko R.G."/>
            <person name="Rosenstiel P."/>
            <person name="Hippler M."/>
            <person name="Laroche J."/>
        </authorList>
    </citation>
    <scope>NUCLEOTIDE SEQUENCE [LARGE SCALE GENOMIC DNA]</scope>
    <source>
        <strain evidence="2 3">CCMP1005</strain>
    </source>
</reference>
<accession>K0SBH3</accession>
<proteinExistence type="predicted"/>
<evidence type="ECO:0000313" key="2">
    <source>
        <dbReference type="EMBL" id="EJK62645.1"/>
    </source>
</evidence>
<dbReference type="AlphaFoldDB" id="K0SBH3"/>
<feature type="region of interest" description="Disordered" evidence="1">
    <location>
        <begin position="160"/>
        <end position="211"/>
    </location>
</feature>
<dbReference type="Proteomes" id="UP000266841">
    <property type="component" value="Unassembled WGS sequence"/>
</dbReference>
<gene>
    <name evidence="2" type="ORF">THAOC_16733</name>
</gene>
<comment type="caution">
    <text evidence="2">The sequence shown here is derived from an EMBL/GenBank/DDBJ whole genome shotgun (WGS) entry which is preliminary data.</text>
</comment>
<protein>
    <submittedName>
        <fullName evidence="2">Uncharacterized protein</fullName>
    </submittedName>
</protein>
<evidence type="ECO:0000313" key="3">
    <source>
        <dbReference type="Proteomes" id="UP000266841"/>
    </source>
</evidence>
<organism evidence="2 3">
    <name type="scientific">Thalassiosira oceanica</name>
    <name type="common">Marine diatom</name>
    <dbReference type="NCBI Taxonomy" id="159749"/>
    <lineage>
        <taxon>Eukaryota</taxon>
        <taxon>Sar</taxon>
        <taxon>Stramenopiles</taxon>
        <taxon>Ochrophyta</taxon>
        <taxon>Bacillariophyta</taxon>
        <taxon>Coscinodiscophyceae</taxon>
        <taxon>Thalassiosirophycidae</taxon>
        <taxon>Thalassiosirales</taxon>
        <taxon>Thalassiosiraceae</taxon>
        <taxon>Thalassiosira</taxon>
    </lineage>
</organism>
<feature type="non-terminal residue" evidence="2">
    <location>
        <position position="516"/>
    </location>
</feature>
<keyword evidence="3" id="KW-1185">Reference proteome</keyword>
<name>K0SBH3_THAOC</name>
<sequence>MPRAGDKPPSVFCPFVARLLTDERHVGHWYSGESLAAGLNTVGIGSDMARLDNRVLRSAFIKKRDGSGSYRDGDVACLSFGSLGVEGFGSTEVLGVWFMPRGPRVDGEEDERMRNRVAIGRFSSKRSCNNSNMDVDEWCAIPVEQREVLVQLLKDRRTAELEKASAATPSTTRRPLGTKKRDENSADLRPSSKSGKPPPKKRGKVSPRPEDVERKPNLFYTLWGRAGKMHVGRDEVVTITQMIDNLEPPTQHENDQNKREMRYKRYHVLHTFGANQYWVPVGAKGVPSNYLSMLSSKAEKVDRLTSLLSHDKCCWDDHSMRILSIFNLHNMNASDEVTEALVFATIKCIAHEMGLALSDEKMAKSCPGKTHIANWQKRLAVECVFVLVAEMKRDRAKYLALCCDHGKRNHLEHYVKLVSWAGYASNWLMGLLKGEEDAPVVKYACISVDMSDKTAKGAADAIKKSLKTLEIAGLKDADEAETCHFATDNGGGAGLKNIEPRLRENKVLGPTAGADN</sequence>
<dbReference type="EMBL" id="AGNL01018721">
    <property type="protein sequence ID" value="EJK62645.1"/>
    <property type="molecule type" value="Genomic_DNA"/>
</dbReference>
<evidence type="ECO:0000256" key="1">
    <source>
        <dbReference type="SAM" id="MobiDB-lite"/>
    </source>
</evidence>